<gene>
    <name evidence="1" type="ORF">CAPTEDRAFT_190395</name>
</gene>
<sequence>MVEGNGNITGVEVDRACKEIAQGKAGDESGIFGEYIHGLGERAKRSLRDELNFIFDGDDSKVFMSINSHQGMIKRSVGYHAPRKVKLQLFKSLARPILEYSSQVWSPSTKRDINLIESVQSDEIKILDNTRILRSSNNGLLLFEHNEKIVEKKETRYLGMKIVRGVQGGIRSLTERVEMCHRVAGLVKFATKRSGSRFLIGREGWKSGVVSRIMYGGGALVWKVKERNRLEKEQTAFGTWLWKEEAWWRMWEEEYVLEMGLKSDWWRAVNRIAMDYNLDGVYYMLKYRRLSAEGKRLARTPDGWVEEMAKEKVERKVKQRELEKWRGNLKGTERTRRYAEERKDMRMERYADGGSGARVRMMVMQSAGEGKCKCGVEIRANGVAAGKVIQDKVSWFMPMYCYQMLKSFNCTRQSSQTPPKPVAYKMRHFYHSTSVNELYLETLRQIIP</sequence>
<dbReference type="Proteomes" id="UP000014760">
    <property type="component" value="Unassembled WGS sequence"/>
</dbReference>
<dbReference type="AlphaFoldDB" id="R7U880"/>
<evidence type="ECO:0000313" key="2">
    <source>
        <dbReference type="EnsemblMetazoa" id="CapteP190395"/>
    </source>
</evidence>
<dbReference type="EnsemblMetazoa" id="CapteT190395">
    <property type="protein sequence ID" value="CapteP190395"/>
    <property type="gene ID" value="CapteG190395"/>
</dbReference>
<dbReference type="HOGENOM" id="CLU_611444_0_0_1"/>
<organism evidence="1">
    <name type="scientific">Capitella teleta</name>
    <name type="common">Polychaete worm</name>
    <dbReference type="NCBI Taxonomy" id="283909"/>
    <lineage>
        <taxon>Eukaryota</taxon>
        <taxon>Metazoa</taxon>
        <taxon>Spiralia</taxon>
        <taxon>Lophotrochozoa</taxon>
        <taxon>Annelida</taxon>
        <taxon>Polychaeta</taxon>
        <taxon>Sedentaria</taxon>
        <taxon>Scolecida</taxon>
        <taxon>Capitellidae</taxon>
        <taxon>Capitella</taxon>
    </lineage>
</organism>
<evidence type="ECO:0000313" key="3">
    <source>
        <dbReference type="Proteomes" id="UP000014760"/>
    </source>
</evidence>
<accession>R7U880</accession>
<protein>
    <submittedName>
        <fullName evidence="1 2">Uncharacterized protein</fullName>
    </submittedName>
</protein>
<dbReference type="EMBL" id="AMQN01008766">
    <property type="status" value="NOT_ANNOTATED_CDS"/>
    <property type="molecule type" value="Genomic_DNA"/>
</dbReference>
<dbReference type="EMBL" id="AMQN01008765">
    <property type="status" value="NOT_ANNOTATED_CDS"/>
    <property type="molecule type" value="Genomic_DNA"/>
</dbReference>
<keyword evidence="3" id="KW-1185">Reference proteome</keyword>
<reference evidence="1 3" key="2">
    <citation type="journal article" date="2013" name="Nature">
        <title>Insights into bilaterian evolution from three spiralian genomes.</title>
        <authorList>
            <person name="Simakov O."/>
            <person name="Marletaz F."/>
            <person name="Cho S.J."/>
            <person name="Edsinger-Gonzales E."/>
            <person name="Havlak P."/>
            <person name="Hellsten U."/>
            <person name="Kuo D.H."/>
            <person name="Larsson T."/>
            <person name="Lv J."/>
            <person name="Arendt D."/>
            <person name="Savage R."/>
            <person name="Osoegawa K."/>
            <person name="de Jong P."/>
            <person name="Grimwood J."/>
            <person name="Chapman J.A."/>
            <person name="Shapiro H."/>
            <person name="Aerts A."/>
            <person name="Otillar R.P."/>
            <person name="Terry A.Y."/>
            <person name="Boore J.L."/>
            <person name="Grigoriev I.V."/>
            <person name="Lindberg D.R."/>
            <person name="Seaver E.C."/>
            <person name="Weisblat D.A."/>
            <person name="Putnam N.H."/>
            <person name="Rokhsar D.S."/>
        </authorList>
    </citation>
    <scope>NUCLEOTIDE SEQUENCE</scope>
    <source>
        <strain evidence="1 3">I ESC-2004</strain>
    </source>
</reference>
<name>R7U880_CAPTE</name>
<dbReference type="EMBL" id="KB303899">
    <property type="protein sequence ID" value="ELU02585.1"/>
    <property type="molecule type" value="Genomic_DNA"/>
</dbReference>
<proteinExistence type="predicted"/>
<reference evidence="2" key="3">
    <citation type="submission" date="2015-06" db="UniProtKB">
        <authorList>
            <consortium name="EnsemblMetazoa"/>
        </authorList>
    </citation>
    <scope>IDENTIFICATION</scope>
</reference>
<reference evidence="3" key="1">
    <citation type="submission" date="2012-12" db="EMBL/GenBank/DDBJ databases">
        <authorList>
            <person name="Hellsten U."/>
            <person name="Grimwood J."/>
            <person name="Chapman J.A."/>
            <person name="Shapiro H."/>
            <person name="Aerts A."/>
            <person name="Otillar R.P."/>
            <person name="Terry A.Y."/>
            <person name="Boore J.L."/>
            <person name="Simakov O."/>
            <person name="Marletaz F."/>
            <person name="Cho S.-J."/>
            <person name="Edsinger-Gonzales E."/>
            <person name="Havlak P."/>
            <person name="Kuo D.-H."/>
            <person name="Larsson T."/>
            <person name="Lv J."/>
            <person name="Arendt D."/>
            <person name="Savage R."/>
            <person name="Osoegawa K."/>
            <person name="de Jong P."/>
            <person name="Lindberg D.R."/>
            <person name="Seaver E.C."/>
            <person name="Weisblat D.A."/>
            <person name="Putnam N.H."/>
            <person name="Grigoriev I.V."/>
            <person name="Rokhsar D.S."/>
        </authorList>
    </citation>
    <scope>NUCLEOTIDE SEQUENCE</scope>
    <source>
        <strain evidence="3">I ESC-2004</strain>
    </source>
</reference>
<evidence type="ECO:0000313" key="1">
    <source>
        <dbReference type="EMBL" id="ELU02585.1"/>
    </source>
</evidence>